<geneLocation type="plasmid" evidence="1 2">
    <name>pACHL01</name>
</geneLocation>
<accession>B8HHY6</accession>
<organism evidence="1 2">
    <name type="scientific">Pseudarthrobacter chlorophenolicus (strain ATCC 700700 / DSM 12829 / CIP 107037 / JCM 12360 / KCTC 9906 / NCIMB 13794 / A6)</name>
    <name type="common">Arthrobacter chlorophenolicus</name>
    <dbReference type="NCBI Taxonomy" id="452863"/>
    <lineage>
        <taxon>Bacteria</taxon>
        <taxon>Bacillati</taxon>
        <taxon>Actinomycetota</taxon>
        <taxon>Actinomycetes</taxon>
        <taxon>Micrococcales</taxon>
        <taxon>Micrococcaceae</taxon>
        <taxon>Pseudarthrobacter</taxon>
    </lineage>
</organism>
<dbReference type="EMBL" id="CP001342">
    <property type="protein sequence ID" value="ACL42033.1"/>
    <property type="molecule type" value="Genomic_DNA"/>
</dbReference>
<reference evidence="1" key="1">
    <citation type="submission" date="2009-01" db="EMBL/GenBank/DDBJ databases">
        <title>Complete sequence of plasmid1 of Arthrobacter chlorophenolicus A6.</title>
        <authorList>
            <consortium name="US DOE Joint Genome Institute"/>
            <person name="Lucas S."/>
            <person name="Copeland A."/>
            <person name="Lapidus A."/>
            <person name="Glavina del Rio T."/>
            <person name="Tice H."/>
            <person name="Bruce D."/>
            <person name="Goodwin L."/>
            <person name="Pitluck S."/>
            <person name="Goltsman E."/>
            <person name="Clum A."/>
            <person name="Larimer F."/>
            <person name="Land M."/>
            <person name="Hauser L."/>
            <person name="Kyrpides N."/>
            <person name="Mikhailova N."/>
            <person name="Jansson J."/>
            <person name="Richardson P."/>
        </authorList>
    </citation>
    <scope>NUCLEOTIDE SEQUENCE [LARGE SCALE GENOMIC DNA]</scope>
    <source>
        <strain evidence="1">A6</strain>
        <plasmid evidence="1">pACHL01</plasmid>
    </source>
</reference>
<evidence type="ECO:0000313" key="1">
    <source>
        <dbReference type="EMBL" id="ACL42033.1"/>
    </source>
</evidence>
<protein>
    <submittedName>
        <fullName evidence="1">Uncharacterized protein</fullName>
    </submittedName>
</protein>
<name>B8HHY6_PSECP</name>
<keyword evidence="1" id="KW-0614">Plasmid</keyword>
<evidence type="ECO:0000313" key="2">
    <source>
        <dbReference type="Proteomes" id="UP000002505"/>
    </source>
</evidence>
<dbReference type="KEGG" id="ach:Achl_4082"/>
<sequence length="156" mass="18328">MACMTTLDETYMLKHPVRHRITRLDTPESVHYYGRTYDNYPTPDGTFELPSKEDYVRRFSRPEDTYLVEVLDNDGNPTREFDLLNEEEFRERLTPHEEPHFEYGVWFKPRRNDVVEHGTLEAAQAALDELPVLKDSGDYAIVSRLAYEPGNWEEVG</sequence>
<keyword evidence="2" id="KW-1185">Reference proteome</keyword>
<dbReference type="HOGENOM" id="CLU_1683020_0_0_11"/>
<proteinExistence type="predicted"/>
<gene>
    <name evidence="1" type="ordered locus">Achl_4082</name>
</gene>
<dbReference type="AlphaFoldDB" id="B8HHY6"/>
<dbReference type="Proteomes" id="UP000002505">
    <property type="component" value="Plasmid pACHL01"/>
</dbReference>